<evidence type="ECO:0000256" key="1">
    <source>
        <dbReference type="ARBA" id="ARBA00023015"/>
    </source>
</evidence>
<sequence length="150" mass="15430">MTAQLEVDLTSGVPAFEQIRAQVVAHVAAGRLVAGDRLPTIRALATDLGLAAGTVARAFRELEAEGVVETRRRAGTVIAEGASVPTDIARRAAETYVAAVRAAGLTDDEALVLVHGALLGRESGRQSVTPTSTGSGSSSTPNVDRTPSRT</sequence>
<proteinExistence type="predicted"/>
<dbReference type="PANTHER" id="PTHR38445:SF9">
    <property type="entry name" value="HTH-TYPE TRANSCRIPTIONAL REPRESSOR YTRA"/>
    <property type="match status" value="1"/>
</dbReference>
<reference evidence="6 7" key="1">
    <citation type="submission" date="2021-03" db="EMBL/GenBank/DDBJ databases">
        <title>novel species in genus Cellulomonas.</title>
        <authorList>
            <person name="Zhang G."/>
        </authorList>
    </citation>
    <scope>NUCLEOTIDE SEQUENCE [LARGE SCALE GENOMIC DNA]</scope>
    <source>
        <strain evidence="7">zg-ZUI188</strain>
    </source>
</reference>
<evidence type="ECO:0000259" key="5">
    <source>
        <dbReference type="PROSITE" id="PS50949"/>
    </source>
</evidence>
<dbReference type="Pfam" id="PF00392">
    <property type="entry name" value="GntR"/>
    <property type="match status" value="1"/>
</dbReference>
<organism evidence="6 7">
    <name type="scientific">Cellulomonas fengjieae</name>
    <dbReference type="NCBI Taxonomy" id="2819978"/>
    <lineage>
        <taxon>Bacteria</taxon>
        <taxon>Bacillati</taxon>
        <taxon>Actinomycetota</taxon>
        <taxon>Actinomycetes</taxon>
        <taxon>Micrococcales</taxon>
        <taxon>Cellulomonadaceae</taxon>
        <taxon>Cellulomonas</taxon>
    </lineage>
</organism>
<keyword evidence="3" id="KW-0804">Transcription</keyword>
<accession>A0ABS3SEZ8</accession>
<dbReference type="InterPro" id="IPR036388">
    <property type="entry name" value="WH-like_DNA-bd_sf"/>
</dbReference>
<protein>
    <submittedName>
        <fullName evidence="6">GntR family transcriptional regulator</fullName>
    </submittedName>
</protein>
<evidence type="ECO:0000313" key="7">
    <source>
        <dbReference type="Proteomes" id="UP000678317"/>
    </source>
</evidence>
<dbReference type="EMBL" id="JAGFBM010000001">
    <property type="protein sequence ID" value="MBO3083525.1"/>
    <property type="molecule type" value="Genomic_DNA"/>
</dbReference>
<feature type="compositionally biased region" description="Low complexity" evidence="4">
    <location>
        <begin position="129"/>
        <end position="141"/>
    </location>
</feature>
<dbReference type="PROSITE" id="PS50949">
    <property type="entry name" value="HTH_GNTR"/>
    <property type="match status" value="1"/>
</dbReference>
<dbReference type="RefSeq" id="WP_208212280.1">
    <property type="nucleotide sequence ID" value="NZ_CP074404.1"/>
</dbReference>
<gene>
    <name evidence="6" type="ORF">J4035_02650</name>
</gene>
<dbReference type="InterPro" id="IPR000524">
    <property type="entry name" value="Tscrpt_reg_HTH_GntR"/>
</dbReference>
<dbReference type="SMART" id="SM00345">
    <property type="entry name" value="HTH_GNTR"/>
    <property type="match status" value="1"/>
</dbReference>
<feature type="domain" description="HTH gntR-type" evidence="5">
    <location>
        <begin position="13"/>
        <end position="81"/>
    </location>
</feature>
<dbReference type="InterPro" id="IPR036390">
    <property type="entry name" value="WH_DNA-bd_sf"/>
</dbReference>
<comment type="caution">
    <text evidence="6">The sequence shown here is derived from an EMBL/GenBank/DDBJ whole genome shotgun (WGS) entry which is preliminary data.</text>
</comment>
<keyword evidence="1" id="KW-0805">Transcription regulation</keyword>
<name>A0ABS3SEZ8_9CELL</name>
<dbReference type="Gene3D" id="1.10.10.10">
    <property type="entry name" value="Winged helix-like DNA-binding domain superfamily/Winged helix DNA-binding domain"/>
    <property type="match status" value="1"/>
</dbReference>
<dbReference type="Proteomes" id="UP000678317">
    <property type="component" value="Unassembled WGS sequence"/>
</dbReference>
<dbReference type="PANTHER" id="PTHR38445">
    <property type="entry name" value="HTH-TYPE TRANSCRIPTIONAL REPRESSOR YTRA"/>
    <property type="match status" value="1"/>
</dbReference>
<evidence type="ECO:0000256" key="4">
    <source>
        <dbReference type="SAM" id="MobiDB-lite"/>
    </source>
</evidence>
<dbReference type="CDD" id="cd07377">
    <property type="entry name" value="WHTH_GntR"/>
    <property type="match status" value="1"/>
</dbReference>
<keyword evidence="7" id="KW-1185">Reference proteome</keyword>
<evidence type="ECO:0000256" key="2">
    <source>
        <dbReference type="ARBA" id="ARBA00023125"/>
    </source>
</evidence>
<feature type="region of interest" description="Disordered" evidence="4">
    <location>
        <begin position="122"/>
        <end position="150"/>
    </location>
</feature>
<evidence type="ECO:0000256" key="3">
    <source>
        <dbReference type="ARBA" id="ARBA00023163"/>
    </source>
</evidence>
<dbReference type="SUPFAM" id="SSF46785">
    <property type="entry name" value="Winged helix' DNA-binding domain"/>
    <property type="match status" value="1"/>
</dbReference>
<evidence type="ECO:0000313" key="6">
    <source>
        <dbReference type="EMBL" id="MBO3083525.1"/>
    </source>
</evidence>
<keyword evidence="2" id="KW-0238">DNA-binding</keyword>